<dbReference type="GO" id="GO:0005829">
    <property type="term" value="C:cytosol"/>
    <property type="evidence" value="ECO:0007669"/>
    <property type="project" value="TreeGrafter"/>
</dbReference>
<dbReference type="PATRIC" id="fig|698738.3.peg.845"/>
<dbReference type="Pfam" id="PF02562">
    <property type="entry name" value="PhoH"/>
    <property type="match status" value="1"/>
</dbReference>
<evidence type="ECO:0000256" key="4">
    <source>
        <dbReference type="ARBA" id="ARBA00022741"/>
    </source>
</evidence>
<reference evidence="9 10" key="1">
    <citation type="journal article" date="2013" name="Nat. Commun.">
        <title>Genome sequence and functional genomic analysis of the oil-degrading bacterium Oleispira antarctica.</title>
        <authorList>
            <person name="Kube M."/>
            <person name="Chernikova T.N."/>
            <person name="Al-Ramahi Y."/>
            <person name="Beloqui A."/>
            <person name="Lopez-Cortez N."/>
            <person name="Guazzaroni M.E."/>
            <person name="Heipieper H.J."/>
            <person name="Klages S."/>
            <person name="Kotsyurbenko O.R."/>
            <person name="Langer I."/>
            <person name="Nechitaylo T.Y."/>
            <person name="Lunsdorf H."/>
            <person name="Fernandez M."/>
            <person name="Juarez S."/>
            <person name="Ciordia S."/>
            <person name="Singer A."/>
            <person name="Kagan O."/>
            <person name="Egorova O."/>
            <person name="Petit P.A."/>
            <person name="Stogios P."/>
            <person name="Kim Y."/>
            <person name="Tchigvintsev A."/>
            <person name="Flick R."/>
            <person name="Denaro R."/>
            <person name="Genovese M."/>
            <person name="Albar J.P."/>
            <person name="Reva O.N."/>
            <person name="Martinez-Gomariz M."/>
            <person name="Tran H."/>
            <person name="Ferrer M."/>
            <person name="Savchenko A."/>
            <person name="Yakunin A.F."/>
            <person name="Yakimov M.M."/>
            <person name="Golyshina O.V."/>
            <person name="Reinhardt R."/>
            <person name="Golyshin P.N."/>
        </authorList>
    </citation>
    <scope>NUCLEOTIDE SEQUENCE [LARGE SCALE GENOMIC DNA]</scope>
</reference>
<dbReference type="STRING" id="698738.OLEAN_C08110"/>
<dbReference type="PANTHER" id="PTHR30473:SF1">
    <property type="entry name" value="PHOH-LIKE PROTEIN"/>
    <property type="match status" value="1"/>
</dbReference>
<feature type="region of interest" description="Disordered" evidence="7">
    <location>
        <begin position="1"/>
        <end position="31"/>
    </location>
</feature>
<evidence type="ECO:0000256" key="2">
    <source>
        <dbReference type="ARBA" id="ARBA00010393"/>
    </source>
</evidence>
<dbReference type="Proteomes" id="UP000032749">
    <property type="component" value="Chromosome"/>
</dbReference>
<dbReference type="HOGENOM" id="CLU_051654_0_1_6"/>
<dbReference type="InterPro" id="IPR027417">
    <property type="entry name" value="P-loop_NTPase"/>
</dbReference>
<evidence type="ECO:0000256" key="3">
    <source>
        <dbReference type="ARBA" id="ARBA00022490"/>
    </source>
</evidence>
<evidence type="ECO:0000313" key="10">
    <source>
        <dbReference type="Proteomes" id="UP000032749"/>
    </source>
</evidence>
<gene>
    <name evidence="9" type="ORF">OLEAN_C08110</name>
</gene>
<comment type="similarity">
    <text evidence="2">Belongs to the PhoH family.</text>
</comment>
<keyword evidence="5" id="KW-0067">ATP-binding</keyword>
<dbReference type="FunFam" id="3.40.50.300:FF:000013">
    <property type="entry name" value="PhoH family ATPase"/>
    <property type="match status" value="1"/>
</dbReference>
<dbReference type="InterPro" id="IPR003714">
    <property type="entry name" value="PhoH"/>
</dbReference>
<evidence type="ECO:0000256" key="7">
    <source>
        <dbReference type="SAM" id="MobiDB-lite"/>
    </source>
</evidence>
<dbReference type="GO" id="GO:0005524">
    <property type="term" value="F:ATP binding"/>
    <property type="evidence" value="ECO:0007669"/>
    <property type="project" value="UniProtKB-KW"/>
</dbReference>
<feature type="domain" description="PhoH-like protein" evidence="8">
    <location>
        <begin position="145"/>
        <end position="348"/>
    </location>
</feature>
<keyword evidence="3" id="KW-0963">Cytoplasm</keyword>
<proteinExistence type="inferred from homology"/>
<dbReference type="SUPFAM" id="SSF52540">
    <property type="entry name" value="P-loop containing nucleoside triphosphate hydrolases"/>
    <property type="match status" value="1"/>
</dbReference>
<dbReference type="EMBL" id="FO203512">
    <property type="protein sequence ID" value="CCK74987.1"/>
    <property type="molecule type" value="Genomic_DNA"/>
</dbReference>
<organism evidence="9 10">
    <name type="scientific">Oleispira antarctica RB-8</name>
    <dbReference type="NCBI Taxonomy" id="698738"/>
    <lineage>
        <taxon>Bacteria</taxon>
        <taxon>Pseudomonadati</taxon>
        <taxon>Pseudomonadota</taxon>
        <taxon>Gammaproteobacteria</taxon>
        <taxon>Oceanospirillales</taxon>
        <taxon>Oceanospirillaceae</taxon>
        <taxon>Oleispira</taxon>
    </lineage>
</organism>
<evidence type="ECO:0000313" key="9">
    <source>
        <dbReference type="EMBL" id="CCK74987.1"/>
    </source>
</evidence>
<evidence type="ECO:0000256" key="1">
    <source>
        <dbReference type="ARBA" id="ARBA00004496"/>
    </source>
</evidence>
<comment type="subcellular location">
    <subcellularLocation>
        <location evidence="1">Cytoplasm</location>
    </subcellularLocation>
</comment>
<protein>
    <recommendedName>
        <fullName evidence="6">PhoH-like protein</fullName>
    </recommendedName>
</protein>
<dbReference type="AlphaFoldDB" id="R4YKM7"/>
<keyword evidence="4" id="KW-0547">Nucleotide-binding</keyword>
<evidence type="ECO:0000256" key="6">
    <source>
        <dbReference type="ARBA" id="ARBA00039970"/>
    </source>
</evidence>
<evidence type="ECO:0000256" key="5">
    <source>
        <dbReference type="ARBA" id="ARBA00022840"/>
    </source>
</evidence>
<evidence type="ECO:0000259" key="8">
    <source>
        <dbReference type="Pfam" id="PF02562"/>
    </source>
</evidence>
<dbReference type="KEGG" id="oai:OLEAN_C08110"/>
<name>R4YKM7_OLEAN</name>
<dbReference type="PANTHER" id="PTHR30473">
    <property type="entry name" value="PROTEIN PHOH"/>
    <property type="match status" value="1"/>
</dbReference>
<dbReference type="Gene3D" id="3.40.50.300">
    <property type="entry name" value="P-loop containing nucleotide triphosphate hydrolases"/>
    <property type="match status" value="1"/>
</dbReference>
<keyword evidence="10" id="KW-1185">Reference proteome</keyword>
<sequence>MSDELAVLNEEQSEEHANSENSSNGDANQSAKHGITFRVEPEDVKRLANLCGQLDCHIKQIANHFKLKIYNRGARFQIEGDLGKADAVKNLINRLYRETHNGTEITPDLIHLLLREAKAEHSYNRKRSSPKHDEANVIKTPRMMIQARGDHQQGYLKTIRENVLNFGVGPAGTGKTYLAVACAVEALMRDEVSRILLVRPAVEAGEKLGFLPGDLSQKIDPYLRPLYDALNDMLGSEQVEKLIERNVIEVAPLAYMRGRTLSHCYVILDESQNTTREQMKMFLTRIGFGSKAVVTGDITQVDLPRGIQSGLRHVLDVLEGVEGIGLTRFANSDVVRHPMVQKVVDAYDKFETAEKKRKDAKYAEEKRIALEQSAQLQATHAILTSGSLPEENK</sequence>
<dbReference type="InterPro" id="IPR051451">
    <property type="entry name" value="PhoH2-like"/>
</dbReference>
<accession>R4YKM7</accession>